<proteinExistence type="predicted"/>
<keyword evidence="4" id="KW-1185">Reference proteome</keyword>
<sequence>MKVGCSLAWSVLLVTVLSAQCCLVEKDWTRRSTYDLLDMADVVVYGRDTGHVERSGVHFQTRVINVTDCLFNVYCVLKGNVTMKNITIEHINPLSSCSGSRNKLNVGMEMIVTLKMTESGNFKYYEGNALQSSVYESSAENFRTMDNVTKTSEWQVPSDVDEDTCQSALEKVTTTTKGISELPNNTTFIPSTQAKDTGTKVGANQENQENSAGTAEPPNNTTLTPSTQAKDTGAKVGANLENQENSAGTVELPRHSFFLTLTVLPICYMCLC</sequence>
<feature type="compositionally biased region" description="Polar residues" evidence="1">
    <location>
        <begin position="180"/>
        <end position="230"/>
    </location>
</feature>
<gene>
    <name evidence="3" type="ORF">KP79_PYT11645</name>
</gene>
<feature type="signal peptide" evidence="2">
    <location>
        <begin position="1"/>
        <end position="19"/>
    </location>
</feature>
<evidence type="ECO:0000256" key="2">
    <source>
        <dbReference type="SAM" id="SignalP"/>
    </source>
</evidence>
<name>A0A210R4I3_MIZYE</name>
<keyword evidence="2" id="KW-0732">Signal</keyword>
<protein>
    <submittedName>
        <fullName evidence="3">Uncharacterized protein</fullName>
    </submittedName>
</protein>
<evidence type="ECO:0000313" key="3">
    <source>
        <dbReference type="EMBL" id="OWF55865.1"/>
    </source>
</evidence>
<feature type="chain" id="PRO_5013324258" evidence="2">
    <location>
        <begin position="20"/>
        <end position="272"/>
    </location>
</feature>
<accession>A0A210R4I3</accession>
<dbReference type="Proteomes" id="UP000242188">
    <property type="component" value="Unassembled WGS sequence"/>
</dbReference>
<reference evidence="3 4" key="1">
    <citation type="journal article" date="2017" name="Nat. Ecol. Evol.">
        <title>Scallop genome provides insights into evolution of bilaterian karyotype and development.</title>
        <authorList>
            <person name="Wang S."/>
            <person name="Zhang J."/>
            <person name="Jiao W."/>
            <person name="Li J."/>
            <person name="Xun X."/>
            <person name="Sun Y."/>
            <person name="Guo X."/>
            <person name="Huan P."/>
            <person name="Dong B."/>
            <person name="Zhang L."/>
            <person name="Hu X."/>
            <person name="Sun X."/>
            <person name="Wang J."/>
            <person name="Zhao C."/>
            <person name="Wang Y."/>
            <person name="Wang D."/>
            <person name="Huang X."/>
            <person name="Wang R."/>
            <person name="Lv J."/>
            <person name="Li Y."/>
            <person name="Zhang Z."/>
            <person name="Liu B."/>
            <person name="Lu W."/>
            <person name="Hui Y."/>
            <person name="Liang J."/>
            <person name="Zhou Z."/>
            <person name="Hou R."/>
            <person name="Li X."/>
            <person name="Liu Y."/>
            <person name="Li H."/>
            <person name="Ning X."/>
            <person name="Lin Y."/>
            <person name="Zhao L."/>
            <person name="Xing Q."/>
            <person name="Dou J."/>
            <person name="Li Y."/>
            <person name="Mao J."/>
            <person name="Guo H."/>
            <person name="Dou H."/>
            <person name="Li T."/>
            <person name="Mu C."/>
            <person name="Jiang W."/>
            <person name="Fu Q."/>
            <person name="Fu X."/>
            <person name="Miao Y."/>
            <person name="Liu J."/>
            <person name="Yu Q."/>
            <person name="Li R."/>
            <person name="Liao H."/>
            <person name="Li X."/>
            <person name="Kong Y."/>
            <person name="Jiang Z."/>
            <person name="Chourrout D."/>
            <person name="Li R."/>
            <person name="Bao Z."/>
        </authorList>
    </citation>
    <scope>NUCLEOTIDE SEQUENCE [LARGE SCALE GENOMIC DNA]</scope>
    <source>
        <strain evidence="3 4">PY_sf001</strain>
    </source>
</reference>
<comment type="caution">
    <text evidence="3">The sequence shown here is derived from an EMBL/GenBank/DDBJ whole genome shotgun (WGS) entry which is preliminary data.</text>
</comment>
<organism evidence="3 4">
    <name type="scientific">Mizuhopecten yessoensis</name>
    <name type="common">Japanese scallop</name>
    <name type="synonym">Patinopecten yessoensis</name>
    <dbReference type="NCBI Taxonomy" id="6573"/>
    <lineage>
        <taxon>Eukaryota</taxon>
        <taxon>Metazoa</taxon>
        <taxon>Spiralia</taxon>
        <taxon>Lophotrochozoa</taxon>
        <taxon>Mollusca</taxon>
        <taxon>Bivalvia</taxon>
        <taxon>Autobranchia</taxon>
        <taxon>Pteriomorphia</taxon>
        <taxon>Pectinida</taxon>
        <taxon>Pectinoidea</taxon>
        <taxon>Pectinidae</taxon>
        <taxon>Mizuhopecten</taxon>
    </lineage>
</organism>
<evidence type="ECO:0000256" key="1">
    <source>
        <dbReference type="SAM" id="MobiDB-lite"/>
    </source>
</evidence>
<feature type="region of interest" description="Disordered" evidence="1">
    <location>
        <begin position="180"/>
        <end position="232"/>
    </location>
</feature>
<dbReference type="EMBL" id="NEDP02000459">
    <property type="protein sequence ID" value="OWF55865.1"/>
    <property type="molecule type" value="Genomic_DNA"/>
</dbReference>
<dbReference type="AlphaFoldDB" id="A0A210R4I3"/>
<evidence type="ECO:0000313" key="4">
    <source>
        <dbReference type="Proteomes" id="UP000242188"/>
    </source>
</evidence>